<dbReference type="Proteomes" id="UP000593719">
    <property type="component" value="Chromosome"/>
</dbReference>
<dbReference type="Gene3D" id="3.20.20.20">
    <property type="entry name" value="Dihydropteroate synthase-like"/>
    <property type="match status" value="1"/>
</dbReference>
<feature type="binding site" evidence="22">
    <location>
        <begin position="1159"/>
        <end position="1160"/>
    </location>
    <ligand>
        <name>S-adenosyl-L-methionine</name>
        <dbReference type="ChEBI" id="CHEBI:59789"/>
    </ligand>
</feature>
<dbReference type="GO" id="GO:0005829">
    <property type="term" value="C:cytosol"/>
    <property type="evidence" value="ECO:0007669"/>
    <property type="project" value="TreeGrafter"/>
</dbReference>
<evidence type="ECO:0000256" key="23">
    <source>
        <dbReference type="PROSITE-ProRule" id="PRU00333"/>
    </source>
</evidence>
<evidence type="ECO:0000313" key="30">
    <source>
        <dbReference type="Proteomes" id="UP000593719"/>
    </source>
</evidence>
<comment type="domain">
    <text evidence="20">Modular enzyme with four functionally distinct domains. The isolated Hcy-binding domain catalyzes methyl transfer from free methylcobalamin to homocysteine. The Hcy-binding domain in association with the pterin-binding domain catalyzes the methylation of cob(I)alamin by methyltetrahydrofolate and the methylation of homocysteine. The B12-binding domain binds the cofactor. The AdoMet activation domain binds S-adenosyl-L-methionine. Under aerobic conditions cob(I)alamin can be converted to inactive cob(II)alamin. Reductive methylation by S-adenosyl-L-methionine and flavodoxin regenerates methylcobalamin.</text>
</comment>
<evidence type="ECO:0000256" key="18">
    <source>
        <dbReference type="ARBA" id="ARBA00025552"/>
    </source>
</evidence>
<name>A0A7M1B4M9_9BACT</name>
<evidence type="ECO:0000256" key="11">
    <source>
        <dbReference type="ARBA" id="ARBA00022679"/>
    </source>
</evidence>
<dbReference type="PANTHER" id="PTHR45833">
    <property type="entry name" value="METHIONINE SYNTHASE"/>
    <property type="match status" value="1"/>
</dbReference>
<evidence type="ECO:0000259" key="26">
    <source>
        <dbReference type="PROSITE" id="PS50974"/>
    </source>
</evidence>
<dbReference type="EC" id="2.1.1.13" evidence="6 19"/>
<dbReference type="PROSITE" id="PS51332">
    <property type="entry name" value="B12_BINDING"/>
    <property type="match status" value="1"/>
</dbReference>
<sequence length="1162" mass="129917">MTTKQYILETIKKRPLIIDGAMGTQLQQRDDQIPKEAWKGNEGCNELLNVTAPEIMNDIFHAYLTAGADFITTNTFGSFSWVLDEYNIGHRAYELTRAGAELVKKQCEAFSTPEHPRFCLGSIGPGTKLPSLGHITYDEMYAGYTEFCLALIDGGVDVFLIETAQDPLQIKAALHAIQEACRQKEVEIPIMVSVTIELSGTMLIGTDAETIATIMEPFDILSLGFNCGTGPEQVLKHVKTLSELWGKPISVHANAGLPQNRGGYTYYPMGPDEFVAQQEKFLEYDGVSFLGGCCGTTPQHIRALVDKVTTVTPKTPSGSQQNSIASLFNTVPLMQEPAPLLVGERSNATGSKAFRELLLAEDYEGTLSVAQQQVRAGAHVLDVNVGFAGRDETKDMTEVMAMYAQKIALPLMPDSTQTKGLETALKHIGGKPILNSVNLEDGEPKFDAVCQLAKKFGASLVCLTIDEKGMAKTVEDKIRVAERIIDLATNRHGIKKEDLVFDVLTFTLGSGDEEYFDAGINTIEAIRQLRQKHPEVGAILGLSNISFGLDKDARPYLNSMFLHHCVEAGLTSVIINVKHIIPLNKIPKEDQEICDDLIFNRKPNGEALFTFIEHFSSKEAVDNDAVDEAYLKMSDEEKIAKLLMDGDKDRMIPLVEEARHKIAPEKIVNEILIDAMKVVGELFGSGQMQLPFVLQSAETMKKAVDHLKPYLPKIEKETDTTLILGTVKGDVHDVGKNLVDIILSNNGYKVINLGIKVELDSFLETLEKSNAQALGMSGLLVKSTQVMLENLNILQEKGIKIPILLGGAALTRAFIDDFCRPAYDGPIFYCKDAFDGVTAMSRIEAGNFDTNLHPDAPEIERKEVKEVIIPPLSEIKMPSRDVPVPTPPFWGRREIKLTSQQIEMAFEWINHKILFKSRWGYSSKGMTKEAYQKQLDEVVWPAYEKLKKRFIEEKLFEPTILYGYWPCRSDDTSLLIFDESEGWFKEEDINREPLEHIIGRAKEVFTFPRQRKKPHRALSDFFHNDRHDVIALTCVSAGSKISDAEREIYERGDYTEYYQFHGLGVELAEALAEIAHKQIRLDLNIAKDEGNTLADVRMNRYQGSRYSFGYAACPDLELNRPLFNLLKPEEFGIELSETFQIHPEQSTSALVVYHPEATYYNV</sequence>
<dbReference type="PROSITE" id="PS50970">
    <property type="entry name" value="HCY"/>
    <property type="match status" value="1"/>
</dbReference>
<evidence type="ECO:0000256" key="4">
    <source>
        <dbReference type="ARBA" id="ARBA00005178"/>
    </source>
</evidence>
<dbReference type="EMBL" id="CP041235">
    <property type="protein sequence ID" value="QOP44620.1"/>
    <property type="molecule type" value="Genomic_DNA"/>
</dbReference>
<feature type="domain" description="Hcy-binding" evidence="24">
    <location>
        <begin position="4"/>
        <end position="308"/>
    </location>
</feature>
<dbReference type="InterPro" id="IPR011005">
    <property type="entry name" value="Dihydropteroate_synth-like_sf"/>
</dbReference>
<dbReference type="PROSITE" id="PS51337">
    <property type="entry name" value="B12_BINDING_NTER"/>
    <property type="match status" value="1"/>
</dbReference>
<dbReference type="SUPFAM" id="SSF82282">
    <property type="entry name" value="Homocysteine S-methyltransferase"/>
    <property type="match status" value="1"/>
</dbReference>
<keyword evidence="15 20" id="KW-0862">Zinc</keyword>
<feature type="domain" description="B12-binding" evidence="27">
    <location>
        <begin position="719"/>
        <end position="854"/>
    </location>
</feature>
<evidence type="ECO:0000256" key="5">
    <source>
        <dbReference type="ARBA" id="ARBA00010398"/>
    </source>
</evidence>
<proteinExistence type="inferred from homology"/>
<dbReference type="FunFam" id="3.20.20.20:FF:000007">
    <property type="entry name" value="Methionine synthase"/>
    <property type="match status" value="1"/>
</dbReference>
<feature type="binding site" evidence="21 23">
    <location>
        <position position="294"/>
    </location>
    <ligand>
        <name>Zn(2+)</name>
        <dbReference type="ChEBI" id="CHEBI:29105"/>
    </ligand>
</feature>
<feature type="domain" description="B12-binding N-terminal" evidence="28">
    <location>
        <begin position="626"/>
        <end position="719"/>
    </location>
</feature>
<evidence type="ECO:0000256" key="12">
    <source>
        <dbReference type="ARBA" id="ARBA00022691"/>
    </source>
</evidence>
<evidence type="ECO:0000256" key="20">
    <source>
        <dbReference type="PIRNR" id="PIRNR000381"/>
    </source>
</evidence>
<evidence type="ECO:0000256" key="9">
    <source>
        <dbReference type="ARBA" id="ARBA00022605"/>
    </source>
</evidence>
<evidence type="ECO:0000259" key="27">
    <source>
        <dbReference type="PROSITE" id="PS51332"/>
    </source>
</evidence>
<dbReference type="Pfam" id="PF02965">
    <property type="entry name" value="Met_synt_B12"/>
    <property type="match status" value="1"/>
</dbReference>
<feature type="binding site" description="axial binding residue" evidence="21">
    <location>
        <position position="732"/>
    </location>
    <ligand>
        <name>methylcob(III)alamin</name>
        <dbReference type="ChEBI" id="CHEBI:28115"/>
    </ligand>
    <ligandPart>
        <name>Co</name>
        <dbReference type="ChEBI" id="CHEBI:27638"/>
    </ligandPart>
</feature>
<dbReference type="SUPFAM" id="SSF52242">
    <property type="entry name" value="Cobalamin (vitamin B12)-binding domain"/>
    <property type="match status" value="1"/>
</dbReference>
<protein>
    <recommendedName>
        <fullName evidence="7 19">Methionine synthase</fullName>
        <ecNumber evidence="6 19">2.1.1.13</ecNumber>
    </recommendedName>
    <alternativeName>
        <fullName evidence="20">5-methyltetrahydrofolate--homocysteine methyltransferase</fullName>
    </alternativeName>
</protein>
<comment type="cofactor">
    <cofactor evidence="3 20 21">
        <name>methylcob(III)alamin</name>
        <dbReference type="ChEBI" id="CHEBI:28115"/>
    </cofactor>
</comment>
<evidence type="ECO:0000259" key="24">
    <source>
        <dbReference type="PROSITE" id="PS50970"/>
    </source>
</evidence>
<dbReference type="InterPro" id="IPR000489">
    <property type="entry name" value="Pterin-binding_dom"/>
</dbReference>
<evidence type="ECO:0000256" key="17">
    <source>
        <dbReference type="ARBA" id="ARBA00023285"/>
    </source>
</evidence>
<dbReference type="Pfam" id="PF00809">
    <property type="entry name" value="Pterin_bind"/>
    <property type="match status" value="1"/>
</dbReference>
<dbReference type="RefSeq" id="WP_193150745.1">
    <property type="nucleotide sequence ID" value="NZ_CP041235.1"/>
</dbReference>
<keyword evidence="16 20" id="KW-0486">Methionine biosynthesis</keyword>
<dbReference type="GO" id="GO:0046653">
    <property type="term" value="P:tetrahydrofolate metabolic process"/>
    <property type="evidence" value="ECO:0007669"/>
    <property type="project" value="TreeGrafter"/>
</dbReference>
<dbReference type="InterPro" id="IPR036724">
    <property type="entry name" value="Cobalamin-bd_sf"/>
</dbReference>
<keyword evidence="8 20" id="KW-0489">Methyltransferase</keyword>
<evidence type="ECO:0000259" key="28">
    <source>
        <dbReference type="PROSITE" id="PS51337"/>
    </source>
</evidence>
<evidence type="ECO:0000256" key="2">
    <source>
        <dbReference type="ARBA" id="ARBA00001947"/>
    </source>
</evidence>
<dbReference type="PIRSF" id="PIRSF000381">
    <property type="entry name" value="MetH"/>
    <property type="match status" value="1"/>
</dbReference>
<evidence type="ECO:0000256" key="3">
    <source>
        <dbReference type="ARBA" id="ARBA00001956"/>
    </source>
</evidence>
<evidence type="ECO:0000256" key="14">
    <source>
        <dbReference type="ARBA" id="ARBA00022737"/>
    </source>
</evidence>
<evidence type="ECO:0000256" key="1">
    <source>
        <dbReference type="ARBA" id="ARBA00001700"/>
    </source>
</evidence>
<keyword evidence="12 20" id="KW-0949">S-adenosyl-L-methionine</keyword>
<dbReference type="GO" id="GO:0050667">
    <property type="term" value="P:homocysteine metabolic process"/>
    <property type="evidence" value="ECO:0007669"/>
    <property type="project" value="TreeGrafter"/>
</dbReference>
<dbReference type="GO" id="GO:0008705">
    <property type="term" value="F:methionine synthase activity"/>
    <property type="evidence" value="ECO:0007669"/>
    <property type="project" value="UniProtKB-UniRule"/>
</dbReference>
<feature type="domain" description="Pterin-binding" evidence="25">
    <location>
        <begin position="339"/>
        <end position="595"/>
    </location>
</feature>
<dbReference type="SUPFAM" id="SSF51717">
    <property type="entry name" value="Dihydropteroate synthetase-like"/>
    <property type="match status" value="1"/>
</dbReference>
<keyword evidence="17 20" id="KW-0170">Cobalt</keyword>
<dbReference type="InterPro" id="IPR006158">
    <property type="entry name" value="Cobalamin-bd"/>
</dbReference>
<dbReference type="GO" id="GO:0031419">
    <property type="term" value="F:cobalamin binding"/>
    <property type="evidence" value="ECO:0007669"/>
    <property type="project" value="UniProtKB-UniRule"/>
</dbReference>
<evidence type="ECO:0000256" key="15">
    <source>
        <dbReference type="ARBA" id="ARBA00022833"/>
    </source>
</evidence>
<dbReference type="GO" id="GO:0032259">
    <property type="term" value="P:methylation"/>
    <property type="evidence" value="ECO:0007669"/>
    <property type="project" value="UniProtKB-KW"/>
</dbReference>
<keyword evidence="11 20" id="KW-0808">Transferase</keyword>
<dbReference type="Pfam" id="PF02607">
    <property type="entry name" value="B12-binding_2"/>
    <property type="match status" value="1"/>
</dbReference>
<comment type="function">
    <text evidence="18 20">Catalyzes the transfer of a methyl group from methyl-cobalamin to homocysteine, yielding enzyme-bound cob(I)alamin and methionine. Subsequently, remethylates the cofactor using methyltetrahydrofolate.</text>
</comment>
<dbReference type="GO" id="GO:0008270">
    <property type="term" value="F:zinc ion binding"/>
    <property type="evidence" value="ECO:0007669"/>
    <property type="project" value="UniProtKB-UniRule"/>
</dbReference>
<evidence type="ECO:0000256" key="13">
    <source>
        <dbReference type="ARBA" id="ARBA00022723"/>
    </source>
</evidence>
<dbReference type="NCBIfam" id="TIGR02082">
    <property type="entry name" value="metH"/>
    <property type="match status" value="1"/>
</dbReference>
<keyword evidence="30" id="KW-1185">Reference proteome</keyword>
<dbReference type="Pfam" id="PF02310">
    <property type="entry name" value="B12-binding"/>
    <property type="match status" value="1"/>
</dbReference>
<dbReference type="PROSITE" id="PS50974">
    <property type="entry name" value="ADOMET_ACTIVATION"/>
    <property type="match status" value="1"/>
</dbReference>
<organism evidence="29 30">
    <name type="scientific">Sulfurimonas sediminis</name>
    <dbReference type="NCBI Taxonomy" id="2590020"/>
    <lineage>
        <taxon>Bacteria</taxon>
        <taxon>Pseudomonadati</taxon>
        <taxon>Campylobacterota</taxon>
        <taxon>Epsilonproteobacteria</taxon>
        <taxon>Campylobacterales</taxon>
        <taxon>Sulfurimonadaceae</taxon>
        <taxon>Sulfurimonas</taxon>
    </lineage>
</organism>
<evidence type="ECO:0000256" key="7">
    <source>
        <dbReference type="ARBA" id="ARBA00013998"/>
    </source>
</evidence>
<evidence type="ECO:0000256" key="19">
    <source>
        <dbReference type="NCBIfam" id="TIGR02082"/>
    </source>
</evidence>
<dbReference type="PROSITE" id="PS50972">
    <property type="entry name" value="PTERIN_BINDING"/>
    <property type="match status" value="1"/>
</dbReference>
<reference evidence="29 30" key="1">
    <citation type="submission" date="2019-06" db="EMBL/GenBank/DDBJ databases">
        <title>Sulfurimonas gotlandica sp. nov., a chemoautotrophic and psychrotolerant epsilonproteobacterium isolated from a pelagic redoxcline, and an emended description of the genus Sulfurimonas.</title>
        <authorList>
            <person name="Wang S."/>
            <person name="Jiang L."/>
            <person name="Shao Z."/>
        </authorList>
    </citation>
    <scope>NUCLEOTIDE SEQUENCE [LARGE SCALE GENOMIC DNA]</scope>
    <source>
        <strain evidence="29 30">S2-6</strain>
    </source>
</reference>
<evidence type="ECO:0000259" key="25">
    <source>
        <dbReference type="PROSITE" id="PS50972"/>
    </source>
</evidence>
<dbReference type="InterPro" id="IPR003726">
    <property type="entry name" value="HCY_dom"/>
</dbReference>
<dbReference type="InterPro" id="IPR036594">
    <property type="entry name" value="Meth_synthase_dom"/>
</dbReference>
<comment type="catalytic activity">
    <reaction evidence="1 20">
        <text>(6S)-5-methyl-5,6,7,8-tetrahydrofolate + L-homocysteine = (6S)-5,6,7,8-tetrahydrofolate + L-methionine</text>
        <dbReference type="Rhea" id="RHEA:11172"/>
        <dbReference type="ChEBI" id="CHEBI:18608"/>
        <dbReference type="ChEBI" id="CHEBI:57453"/>
        <dbReference type="ChEBI" id="CHEBI:57844"/>
        <dbReference type="ChEBI" id="CHEBI:58199"/>
        <dbReference type="EC" id="2.1.1.13"/>
    </reaction>
</comment>
<gene>
    <name evidence="29" type="primary">metH</name>
    <name evidence="29" type="ORF">FJR45_11975</name>
</gene>
<dbReference type="SUPFAM" id="SSF56507">
    <property type="entry name" value="Methionine synthase activation domain-like"/>
    <property type="match status" value="1"/>
</dbReference>
<dbReference type="AlphaFoldDB" id="A0A7M1B4M9"/>
<feature type="binding site" evidence="22">
    <location>
        <position position="777"/>
    </location>
    <ligand>
        <name>methylcob(III)alamin</name>
        <dbReference type="ChEBI" id="CHEBI:28115"/>
    </ligand>
</feature>
<accession>A0A7M1B4M9</accession>
<dbReference type="InterPro" id="IPR037010">
    <property type="entry name" value="VitB12-dep_Met_synth_activ_sf"/>
</dbReference>
<feature type="binding site" evidence="22">
    <location>
        <position position="833"/>
    </location>
    <ligand>
        <name>methylcob(III)alamin</name>
        <dbReference type="ChEBI" id="CHEBI:28115"/>
    </ligand>
</feature>
<dbReference type="KEGG" id="ssei:FJR45_11975"/>
<evidence type="ECO:0000256" key="22">
    <source>
        <dbReference type="PIRSR" id="PIRSR000381-2"/>
    </source>
</evidence>
<dbReference type="InterPro" id="IPR004223">
    <property type="entry name" value="VitB12-dep_Met_synth_activ_dom"/>
</dbReference>
<keyword evidence="9 20" id="KW-0028">Amino-acid biosynthesis</keyword>
<feature type="binding site" evidence="21 23">
    <location>
        <position position="227"/>
    </location>
    <ligand>
        <name>Zn(2+)</name>
        <dbReference type="ChEBI" id="CHEBI:29105"/>
    </ligand>
</feature>
<keyword evidence="13 20" id="KW-0479">Metal-binding</keyword>
<dbReference type="PANTHER" id="PTHR45833:SF1">
    <property type="entry name" value="METHIONINE SYNTHASE"/>
    <property type="match status" value="1"/>
</dbReference>
<dbReference type="UniPathway" id="UPA00051">
    <property type="reaction ID" value="UER00081"/>
</dbReference>
<evidence type="ECO:0000313" key="29">
    <source>
        <dbReference type="EMBL" id="QOP44620.1"/>
    </source>
</evidence>
<dbReference type="InterPro" id="IPR050554">
    <property type="entry name" value="Met_Synthase/Corrinoid"/>
</dbReference>
<evidence type="ECO:0000256" key="8">
    <source>
        <dbReference type="ARBA" id="ARBA00022603"/>
    </source>
</evidence>
<dbReference type="Pfam" id="PF02574">
    <property type="entry name" value="S-methyl_trans"/>
    <property type="match status" value="1"/>
</dbReference>
<dbReference type="Gene3D" id="3.20.20.330">
    <property type="entry name" value="Homocysteine-binding-like domain"/>
    <property type="match status" value="1"/>
</dbReference>
<dbReference type="FunFam" id="3.20.20.330:FF:000001">
    <property type="entry name" value="Methionine synthase"/>
    <property type="match status" value="1"/>
</dbReference>
<dbReference type="InterPro" id="IPR036589">
    <property type="entry name" value="HCY_dom_sf"/>
</dbReference>
<dbReference type="Gene3D" id="3.10.196.10">
    <property type="entry name" value="Vitamin B12-dependent methionine synthase, activation domain"/>
    <property type="match status" value="1"/>
</dbReference>
<keyword evidence="14" id="KW-0677">Repeat</keyword>
<comment type="similarity">
    <text evidence="5">Belongs to the vitamin-B12 dependent methionine synthase family.</text>
</comment>
<dbReference type="Gene3D" id="3.40.50.280">
    <property type="entry name" value="Cobalamin-binding domain"/>
    <property type="match status" value="1"/>
</dbReference>
<dbReference type="SMART" id="SM01018">
    <property type="entry name" value="B12-binding_2"/>
    <property type="match status" value="1"/>
</dbReference>
<feature type="domain" description="AdoMet activation" evidence="26">
    <location>
        <begin position="861"/>
        <end position="1162"/>
    </location>
</feature>
<evidence type="ECO:0000256" key="10">
    <source>
        <dbReference type="ARBA" id="ARBA00022628"/>
    </source>
</evidence>
<dbReference type="InterPro" id="IPR003759">
    <property type="entry name" value="Cbl-bd_cap"/>
</dbReference>
<evidence type="ECO:0000256" key="21">
    <source>
        <dbReference type="PIRSR" id="PIRSR000381-1"/>
    </source>
</evidence>
<feature type="binding site" evidence="21 23">
    <location>
        <position position="293"/>
    </location>
    <ligand>
        <name>Zn(2+)</name>
        <dbReference type="ChEBI" id="CHEBI:29105"/>
    </ligand>
</feature>
<feature type="binding site" evidence="22">
    <location>
        <position position="1105"/>
    </location>
    <ligand>
        <name>S-adenosyl-L-methionine</name>
        <dbReference type="ChEBI" id="CHEBI:59789"/>
    </ligand>
</feature>
<dbReference type="SUPFAM" id="SSF47644">
    <property type="entry name" value="Methionine synthase domain"/>
    <property type="match status" value="1"/>
</dbReference>
<feature type="binding site" evidence="22">
    <location>
        <begin position="729"/>
        <end position="733"/>
    </location>
    <ligand>
        <name>methylcob(III)alamin</name>
        <dbReference type="ChEBI" id="CHEBI:28115"/>
    </ligand>
</feature>
<evidence type="ECO:0000256" key="16">
    <source>
        <dbReference type="ARBA" id="ARBA00023167"/>
    </source>
</evidence>
<keyword evidence="10 20" id="KW-0846">Cobalamin</keyword>
<evidence type="ECO:0000256" key="6">
    <source>
        <dbReference type="ARBA" id="ARBA00012032"/>
    </source>
</evidence>
<dbReference type="InterPro" id="IPR011822">
    <property type="entry name" value="MetH"/>
</dbReference>
<comment type="pathway">
    <text evidence="4 20">Amino-acid biosynthesis; L-methionine biosynthesis via de novo pathway; L-methionine from L-homocysteine (MetH route): step 1/1.</text>
</comment>
<dbReference type="Gene3D" id="1.10.1240.10">
    <property type="entry name" value="Methionine synthase domain"/>
    <property type="match status" value="1"/>
</dbReference>
<comment type="cofactor">
    <cofactor evidence="2 20 23">
        <name>Zn(2+)</name>
        <dbReference type="ChEBI" id="CHEBI:29105"/>
    </cofactor>
</comment>